<proteinExistence type="predicted"/>
<feature type="transmembrane region" description="Helical" evidence="1">
    <location>
        <begin position="233"/>
        <end position="254"/>
    </location>
</feature>
<accession>A0A8J3D2N0</accession>
<name>A0A8J3D2N0_9BACT</name>
<dbReference type="AlphaFoldDB" id="A0A8J3D2N0"/>
<dbReference type="Proteomes" id="UP000642809">
    <property type="component" value="Unassembled WGS sequence"/>
</dbReference>
<comment type="caution">
    <text evidence="2">The sequence shown here is derived from an EMBL/GenBank/DDBJ whole genome shotgun (WGS) entry which is preliminary data.</text>
</comment>
<protein>
    <submittedName>
        <fullName evidence="2">Citrate transporter</fullName>
    </submittedName>
</protein>
<dbReference type="PANTHER" id="PTHR30354:SF7">
    <property type="entry name" value="BLL7963 PROTEIN"/>
    <property type="match status" value="1"/>
</dbReference>
<dbReference type="GO" id="GO:0005886">
    <property type="term" value="C:plasma membrane"/>
    <property type="evidence" value="ECO:0007669"/>
    <property type="project" value="TreeGrafter"/>
</dbReference>
<keyword evidence="1" id="KW-0472">Membrane</keyword>
<feature type="transmembrane region" description="Helical" evidence="1">
    <location>
        <begin position="274"/>
        <end position="294"/>
    </location>
</feature>
<organism evidence="2 3">
    <name type="scientific">Mongoliitalea lutea</name>
    <dbReference type="NCBI Taxonomy" id="849756"/>
    <lineage>
        <taxon>Bacteria</taxon>
        <taxon>Pseudomonadati</taxon>
        <taxon>Bacteroidota</taxon>
        <taxon>Cytophagia</taxon>
        <taxon>Cytophagales</taxon>
        <taxon>Cyclobacteriaceae</taxon>
        <taxon>Mongoliitalea</taxon>
    </lineage>
</organism>
<keyword evidence="1" id="KW-1133">Transmembrane helix</keyword>
<feature type="transmembrane region" description="Helical" evidence="1">
    <location>
        <begin position="177"/>
        <end position="198"/>
    </location>
</feature>
<feature type="transmembrane region" description="Helical" evidence="1">
    <location>
        <begin position="98"/>
        <end position="127"/>
    </location>
</feature>
<sequence length="456" mass="48865">MEIIAIISSLVLLMVLAYRGYPVILIAPLLAILAVLLSGEQGALAFYSEVFMKGLGNFIIKYFPIFLLGAIFGKLMDVSGAARSISHQIIQSLGKNQAVIAVVTSCALLTYGGVSIFIVAFGIFPMAQALFREANIPKRLIPGTIALGAFTFSMTALPGTVQIHNIIPIPYFQTDAFAAPIFGLTGSLIIASLGITWLQHRVKKASQAGQGYGFEVDEMSTNIDSYPAFWKSIAPILLLISLNFLFSQVIIPSWDDTFLENPAFGNVSLESVKGIWSIILAMILAIASLIALHFRRLTTLKETLQQGIQSSLMPIFNTATEVGYGSTIAALAGFAIIKDYVLNSFQEIPLLSAAVAINILAGITGSASGGLAIALETLGSTYYDLMIREGISLELMHRVASMASSGLDSLPHNGAVITLLMICGMTHRQSYLDIAVTTLLIPVSTLFVMLLAVSFI</sequence>
<feature type="transmembrane region" description="Helical" evidence="1">
    <location>
        <begin position="431"/>
        <end position="455"/>
    </location>
</feature>
<feature type="transmembrane region" description="Helical" evidence="1">
    <location>
        <begin position="139"/>
        <end position="157"/>
    </location>
</feature>
<evidence type="ECO:0000313" key="2">
    <source>
        <dbReference type="EMBL" id="GHB51683.1"/>
    </source>
</evidence>
<gene>
    <name evidence="2" type="ORF">GCM10008106_35550</name>
</gene>
<reference evidence="2" key="2">
    <citation type="submission" date="2020-09" db="EMBL/GenBank/DDBJ databases">
        <authorList>
            <person name="Sun Q."/>
            <person name="Kim S."/>
        </authorList>
    </citation>
    <scope>NUCLEOTIDE SEQUENCE</scope>
    <source>
        <strain evidence="2">KCTC 23224</strain>
    </source>
</reference>
<keyword evidence="1" id="KW-0812">Transmembrane</keyword>
<reference evidence="2" key="1">
    <citation type="journal article" date="2014" name="Int. J. Syst. Evol. Microbiol.">
        <title>Complete genome sequence of Corynebacterium casei LMG S-19264T (=DSM 44701T), isolated from a smear-ripened cheese.</title>
        <authorList>
            <consortium name="US DOE Joint Genome Institute (JGI-PGF)"/>
            <person name="Walter F."/>
            <person name="Albersmeier A."/>
            <person name="Kalinowski J."/>
            <person name="Ruckert C."/>
        </authorList>
    </citation>
    <scope>NUCLEOTIDE SEQUENCE</scope>
    <source>
        <strain evidence="2">KCTC 23224</strain>
    </source>
</reference>
<dbReference type="GO" id="GO:0015128">
    <property type="term" value="F:gluconate transmembrane transporter activity"/>
    <property type="evidence" value="ECO:0007669"/>
    <property type="project" value="InterPro"/>
</dbReference>
<dbReference type="InterPro" id="IPR003474">
    <property type="entry name" value="Glcn_transporter"/>
</dbReference>
<evidence type="ECO:0000313" key="3">
    <source>
        <dbReference type="Proteomes" id="UP000642809"/>
    </source>
</evidence>
<evidence type="ECO:0000256" key="1">
    <source>
        <dbReference type="SAM" id="Phobius"/>
    </source>
</evidence>
<keyword evidence="3" id="KW-1185">Reference proteome</keyword>
<dbReference type="RefSeq" id="WP_189586105.1">
    <property type="nucleotide sequence ID" value="NZ_BMYF01000028.1"/>
</dbReference>
<feature type="transmembrane region" description="Helical" evidence="1">
    <location>
        <begin position="349"/>
        <end position="375"/>
    </location>
</feature>
<feature type="transmembrane region" description="Helical" evidence="1">
    <location>
        <begin position="59"/>
        <end position="78"/>
    </location>
</feature>
<dbReference type="PANTHER" id="PTHR30354">
    <property type="entry name" value="GNT FAMILY GLUCONATE TRANSPORTER"/>
    <property type="match status" value="1"/>
</dbReference>
<feature type="transmembrane region" description="Helical" evidence="1">
    <location>
        <begin position="315"/>
        <end position="337"/>
    </location>
</feature>
<dbReference type="Pfam" id="PF02447">
    <property type="entry name" value="GntP_permease"/>
    <property type="match status" value="1"/>
</dbReference>
<dbReference type="EMBL" id="BMYF01000028">
    <property type="protein sequence ID" value="GHB51683.1"/>
    <property type="molecule type" value="Genomic_DNA"/>
</dbReference>